<reference evidence="3 4" key="1">
    <citation type="submission" date="2020-02" db="EMBL/GenBank/DDBJ databases">
        <authorList>
            <person name="Ferguson B K."/>
        </authorList>
    </citation>
    <scope>NUCLEOTIDE SEQUENCE [LARGE SCALE GENOMIC DNA]</scope>
</reference>
<keyword evidence="4" id="KW-1185">Reference proteome</keyword>
<dbReference type="EMBL" id="CADCXU010007267">
    <property type="protein sequence ID" value="CAA9998615.1"/>
    <property type="molecule type" value="Genomic_DNA"/>
</dbReference>
<name>A0A6H5GA22_9HEMI</name>
<dbReference type="EMBL" id="CADCXU010007266">
    <property type="protein sequence ID" value="CAA9998614.1"/>
    <property type="molecule type" value="Genomic_DNA"/>
</dbReference>
<evidence type="ECO:0000313" key="3">
    <source>
        <dbReference type="EMBL" id="CAA9998615.1"/>
    </source>
</evidence>
<protein>
    <submittedName>
        <fullName evidence="3">Uncharacterized protein</fullName>
    </submittedName>
</protein>
<accession>A0A6H5GA22</accession>
<evidence type="ECO:0000256" key="1">
    <source>
        <dbReference type="SAM" id="MobiDB-lite"/>
    </source>
</evidence>
<evidence type="ECO:0000313" key="2">
    <source>
        <dbReference type="EMBL" id="CAA9998614.1"/>
    </source>
</evidence>
<proteinExistence type="predicted"/>
<feature type="compositionally biased region" description="Basic residues" evidence="1">
    <location>
        <begin position="75"/>
        <end position="85"/>
    </location>
</feature>
<feature type="compositionally biased region" description="Basic and acidic residues" evidence="1">
    <location>
        <begin position="34"/>
        <end position="48"/>
    </location>
</feature>
<evidence type="ECO:0000313" key="4">
    <source>
        <dbReference type="Proteomes" id="UP000479000"/>
    </source>
</evidence>
<organism evidence="3 4">
    <name type="scientific">Nesidiocoris tenuis</name>
    <dbReference type="NCBI Taxonomy" id="355587"/>
    <lineage>
        <taxon>Eukaryota</taxon>
        <taxon>Metazoa</taxon>
        <taxon>Ecdysozoa</taxon>
        <taxon>Arthropoda</taxon>
        <taxon>Hexapoda</taxon>
        <taxon>Insecta</taxon>
        <taxon>Pterygota</taxon>
        <taxon>Neoptera</taxon>
        <taxon>Paraneoptera</taxon>
        <taxon>Hemiptera</taxon>
        <taxon>Heteroptera</taxon>
        <taxon>Panheteroptera</taxon>
        <taxon>Cimicomorpha</taxon>
        <taxon>Miridae</taxon>
        <taxon>Dicyphina</taxon>
        <taxon>Nesidiocoris</taxon>
    </lineage>
</organism>
<dbReference type="AlphaFoldDB" id="A0A6H5GA22"/>
<sequence length="106" mass="11792">MRRACHSESSEFSGQIFFKISNFEKRQITRTNCREGRHSGWTEQRGLDAEGGLSVGDSPAPRRSDGSCGREPTAHARRLGVRRRLSPNNSARGTRGRRSPGLGPQR</sequence>
<gene>
    <name evidence="2" type="ORF">NTEN_LOCUS4897</name>
    <name evidence="3" type="ORF">NTEN_LOCUS4898</name>
</gene>
<feature type="region of interest" description="Disordered" evidence="1">
    <location>
        <begin position="34"/>
        <end position="106"/>
    </location>
</feature>
<dbReference type="Proteomes" id="UP000479000">
    <property type="component" value="Unassembled WGS sequence"/>
</dbReference>